<dbReference type="EMBL" id="VSRR010040630">
    <property type="protein sequence ID" value="MPC75225.1"/>
    <property type="molecule type" value="Genomic_DNA"/>
</dbReference>
<organism evidence="2 3">
    <name type="scientific">Portunus trituberculatus</name>
    <name type="common">Swimming crab</name>
    <name type="synonym">Neptunus trituberculatus</name>
    <dbReference type="NCBI Taxonomy" id="210409"/>
    <lineage>
        <taxon>Eukaryota</taxon>
        <taxon>Metazoa</taxon>
        <taxon>Ecdysozoa</taxon>
        <taxon>Arthropoda</taxon>
        <taxon>Crustacea</taxon>
        <taxon>Multicrustacea</taxon>
        <taxon>Malacostraca</taxon>
        <taxon>Eumalacostraca</taxon>
        <taxon>Eucarida</taxon>
        <taxon>Decapoda</taxon>
        <taxon>Pleocyemata</taxon>
        <taxon>Brachyura</taxon>
        <taxon>Eubrachyura</taxon>
        <taxon>Portunoidea</taxon>
        <taxon>Portunidae</taxon>
        <taxon>Portuninae</taxon>
        <taxon>Portunus</taxon>
    </lineage>
</organism>
<dbReference type="Proteomes" id="UP000324222">
    <property type="component" value="Unassembled WGS sequence"/>
</dbReference>
<sequence>MSRQGPTKKKEERSSTLTNATRNLLQERLIRLDGSSVTPIQSDMYWRLDYQTEARDTKAQEQSDFYPPELPNQIPGNHIT</sequence>
<gene>
    <name evidence="2" type="ORF">E2C01_069609</name>
</gene>
<keyword evidence="3" id="KW-1185">Reference proteome</keyword>
<dbReference type="AlphaFoldDB" id="A0A5B7HZD0"/>
<accession>A0A5B7HZD0</accession>
<protein>
    <submittedName>
        <fullName evidence="2">Uncharacterized protein</fullName>
    </submittedName>
</protein>
<feature type="region of interest" description="Disordered" evidence="1">
    <location>
        <begin position="1"/>
        <end position="20"/>
    </location>
</feature>
<reference evidence="2 3" key="1">
    <citation type="submission" date="2019-05" db="EMBL/GenBank/DDBJ databases">
        <title>Another draft genome of Portunus trituberculatus and its Hox gene families provides insights of decapod evolution.</title>
        <authorList>
            <person name="Jeong J.-H."/>
            <person name="Song I."/>
            <person name="Kim S."/>
            <person name="Choi T."/>
            <person name="Kim D."/>
            <person name="Ryu S."/>
            <person name="Kim W."/>
        </authorList>
    </citation>
    <scope>NUCLEOTIDE SEQUENCE [LARGE SCALE GENOMIC DNA]</scope>
    <source>
        <tissue evidence="2">Muscle</tissue>
    </source>
</reference>
<comment type="caution">
    <text evidence="2">The sequence shown here is derived from an EMBL/GenBank/DDBJ whole genome shotgun (WGS) entry which is preliminary data.</text>
</comment>
<feature type="region of interest" description="Disordered" evidence="1">
    <location>
        <begin position="55"/>
        <end position="80"/>
    </location>
</feature>
<name>A0A5B7HZD0_PORTR</name>
<proteinExistence type="predicted"/>
<evidence type="ECO:0000313" key="2">
    <source>
        <dbReference type="EMBL" id="MPC75225.1"/>
    </source>
</evidence>
<evidence type="ECO:0000313" key="3">
    <source>
        <dbReference type="Proteomes" id="UP000324222"/>
    </source>
</evidence>
<evidence type="ECO:0000256" key="1">
    <source>
        <dbReference type="SAM" id="MobiDB-lite"/>
    </source>
</evidence>